<dbReference type="EMBL" id="CP012357">
    <property type="protein sequence ID" value="AKX34331.1"/>
    <property type="molecule type" value="Genomic_DNA"/>
</dbReference>
<dbReference type="KEGG" id="sll:SLITO_v1c07060"/>
<feature type="chain" id="PRO_5005470771" description="Lipoprotein" evidence="1">
    <location>
        <begin position="20"/>
        <end position="349"/>
    </location>
</feature>
<dbReference type="OrthoDB" id="388967at2"/>
<keyword evidence="3" id="KW-1185">Reference proteome</keyword>
<sequence>MKKILGLLATVSLVTTTSAGVISCGDSKEKDTPSTNTKKNLSELSVKQLGEWKGVGDSPTNDEIVKQINEKNKDYNLTSSDVDITTSSLNDLKKGAKLTAKSTSTKFTGSVEVTYTYSKSESAPAPEIQDIADINGYVGENSSTVQLFNLQYKTTVTVKNFKKDTKISTTSSNEEVILVDSYRYTDNGTGVFELNFYPKDWRNPKSGTSKITFKYGNYSSKEFNVNISDKKRTELSIKSDFMDYDGTDIDLNNTDSMPSKEQIYKTIATVNQSVKISENETKKFDEIFKIDDLDFYIKSYNYDDEEEKFIMNVLPLTKLNNQYTFKYFENSAMLRILNPKKNGRKCFNL</sequence>
<name>A0A0K1W2D3_9MOLU</name>
<evidence type="ECO:0008006" key="4">
    <source>
        <dbReference type="Google" id="ProtNLM"/>
    </source>
</evidence>
<dbReference type="RefSeq" id="WP_075058422.1">
    <property type="nucleotide sequence ID" value="NZ_CP012357.1"/>
</dbReference>
<dbReference type="AlphaFoldDB" id="A0A0K1W2D3"/>
<proteinExistence type="predicted"/>
<keyword evidence="1" id="KW-0732">Signal</keyword>
<reference evidence="2 3" key="1">
    <citation type="journal article" date="2015" name="Genome Announc.">
        <title>Complete Genome Sequence of Spiroplasma litorale TN-1T (DSM 21781), a Bacterium Isolated from a Green-Eyed Horsefly (Tabanus nigrovittatus).</title>
        <authorList>
            <person name="Lo W.S."/>
            <person name="Lai Y.C."/>
            <person name="Lien Y.W."/>
            <person name="Wang T.H."/>
            <person name="Kuo C.H."/>
        </authorList>
    </citation>
    <scope>NUCLEOTIDE SEQUENCE [LARGE SCALE GENOMIC DNA]</scope>
    <source>
        <strain evidence="2 3">TN-1</strain>
    </source>
</reference>
<dbReference type="Proteomes" id="UP000067476">
    <property type="component" value="Chromosome"/>
</dbReference>
<organism evidence="2 3">
    <name type="scientific">Spiroplasma litorale</name>
    <dbReference type="NCBI Taxonomy" id="216942"/>
    <lineage>
        <taxon>Bacteria</taxon>
        <taxon>Bacillati</taxon>
        <taxon>Mycoplasmatota</taxon>
        <taxon>Mollicutes</taxon>
        <taxon>Entomoplasmatales</taxon>
        <taxon>Spiroplasmataceae</taxon>
        <taxon>Spiroplasma</taxon>
    </lineage>
</organism>
<evidence type="ECO:0000256" key="1">
    <source>
        <dbReference type="SAM" id="SignalP"/>
    </source>
</evidence>
<dbReference type="PATRIC" id="fig|216942.3.peg.716"/>
<protein>
    <recommendedName>
        <fullName evidence="4">Lipoprotein</fullName>
    </recommendedName>
</protein>
<evidence type="ECO:0000313" key="3">
    <source>
        <dbReference type="Proteomes" id="UP000067476"/>
    </source>
</evidence>
<evidence type="ECO:0000313" key="2">
    <source>
        <dbReference type="EMBL" id="AKX34331.1"/>
    </source>
</evidence>
<dbReference type="PROSITE" id="PS51257">
    <property type="entry name" value="PROKAR_LIPOPROTEIN"/>
    <property type="match status" value="1"/>
</dbReference>
<gene>
    <name evidence="2" type="ORF">SLITO_v1c07060</name>
</gene>
<feature type="signal peptide" evidence="1">
    <location>
        <begin position="1"/>
        <end position="19"/>
    </location>
</feature>
<dbReference type="STRING" id="216942.SLITO_v1c07060"/>
<dbReference type="InterPro" id="IPR054816">
    <property type="entry name" value="Lipoprotein_mollicutes-type_CS"/>
</dbReference>
<accession>A0A0K1W2D3</accession>
<dbReference type="NCBIfam" id="NF038029">
    <property type="entry name" value="LP_plasma"/>
    <property type="match status" value="1"/>
</dbReference>